<sequence length="136" mass="14155">MNRKYEWSALILRVVLGVSFFVHGLAKFQGGLENSAGWFDSIGLPGFLAYGVAFLEAAGGIALVIGLGTKVLSALFALLMIGAMVKVKLAAGFLGDGQSAGYELDLAFLAMAVSLVLTGSKLYSVDSLLFGRSGSN</sequence>
<evidence type="ECO:0000313" key="9">
    <source>
        <dbReference type="Proteomes" id="UP000031982"/>
    </source>
</evidence>
<protein>
    <submittedName>
        <fullName evidence="8">Membrane protein</fullName>
    </submittedName>
</protein>
<organism evidence="8 9">
    <name type="scientific">Bacillus badius</name>
    <dbReference type="NCBI Taxonomy" id="1455"/>
    <lineage>
        <taxon>Bacteria</taxon>
        <taxon>Bacillati</taxon>
        <taxon>Bacillota</taxon>
        <taxon>Bacilli</taxon>
        <taxon>Bacillales</taxon>
        <taxon>Bacillaceae</taxon>
        <taxon>Pseudobacillus</taxon>
    </lineage>
</organism>
<name>A0ABR5AXB4_BACBA</name>
<accession>A0ABR5AXB4</accession>
<keyword evidence="5 7" id="KW-1133">Transmembrane helix</keyword>
<evidence type="ECO:0000256" key="7">
    <source>
        <dbReference type="SAM" id="Phobius"/>
    </source>
</evidence>
<dbReference type="RefSeq" id="WP_041113616.1">
    <property type="nucleotide sequence ID" value="NZ_JARTHD010000008.1"/>
</dbReference>
<comment type="similarity">
    <text evidence="2">Belongs to the DoxX family.</text>
</comment>
<dbReference type="Proteomes" id="UP000031982">
    <property type="component" value="Unassembled WGS sequence"/>
</dbReference>
<feature type="transmembrane region" description="Helical" evidence="7">
    <location>
        <begin position="106"/>
        <end position="123"/>
    </location>
</feature>
<evidence type="ECO:0000256" key="4">
    <source>
        <dbReference type="ARBA" id="ARBA00022692"/>
    </source>
</evidence>
<reference evidence="8 9" key="1">
    <citation type="submission" date="2015-01" db="EMBL/GenBank/DDBJ databases">
        <title>Genome Assembly of Bacillus badius MTCC 1458.</title>
        <authorList>
            <person name="Verma A."/>
            <person name="Khatri I."/>
            <person name="Mual P."/>
            <person name="Subramanian S."/>
            <person name="Krishnamurthi S."/>
        </authorList>
    </citation>
    <scope>NUCLEOTIDE SEQUENCE [LARGE SCALE GENOMIC DNA]</scope>
    <source>
        <strain evidence="8 9">MTCC 1458</strain>
    </source>
</reference>
<dbReference type="PANTHER" id="PTHR33452">
    <property type="entry name" value="OXIDOREDUCTASE CATD-RELATED"/>
    <property type="match status" value="1"/>
</dbReference>
<evidence type="ECO:0000313" key="8">
    <source>
        <dbReference type="EMBL" id="KIL78976.1"/>
    </source>
</evidence>
<gene>
    <name evidence="8" type="ORF">SD77_3777</name>
</gene>
<keyword evidence="6 7" id="KW-0472">Membrane</keyword>
<comment type="caution">
    <text evidence="8">The sequence shown here is derived from an EMBL/GenBank/DDBJ whole genome shotgun (WGS) entry which is preliminary data.</text>
</comment>
<evidence type="ECO:0000256" key="6">
    <source>
        <dbReference type="ARBA" id="ARBA00023136"/>
    </source>
</evidence>
<keyword evidence="9" id="KW-1185">Reference proteome</keyword>
<feature type="transmembrane region" description="Helical" evidence="7">
    <location>
        <begin position="74"/>
        <end position="94"/>
    </location>
</feature>
<keyword evidence="4 7" id="KW-0812">Transmembrane</keyword>
<keyword evidence="3" id="KW-1003">Cell membrane</keyword>
<feature type="transmembrane region" description="Helical" evidence="7">
    <location>
        <begin position="46"/>
        <end position="67"/>
    </location>
</feature>
<evidence type="ECO:0000256" key="1">
    <source>
        <dbReference type="ARBA" id="ARBA00004651"/>
    </source>
</evidence>
<evidence type="ECO:0000256" key="2">
    <source>
        <dbReference type="ARBA" id="ARBA00006679"/>
    </source>
</evidence>
<proteinExistence type="inferred from homology"/>
<dbReference type="InterPro" id="IPR051907">
    <property type="entry name" value="DoxX-like_oxidoreductase"/>
</dbReference>
<dbReference type="PANTHER" id="PTHR33452:SF1">
    <property type="entry name" value="INNER MEMBRANE PROTEIN YPHA-RELATED"/>
    <property type="match status" value="1"/>
</dbReference>
<comment type="subcellular location">
    <subcellularLocation>
        <location evidence="1">Cell membrane</location>
        <topology evidence="1">Multi-pass membrane protein</topology>
    </subcellularLocation>
</comment>
<evidence type="ECO:0000256" key="5">
    <source>
        <dbReference type="ARBA" id="ARBA00022989"/>
    </source>
</evidence>
<dbReference type="InterPro" id="IPR032808">
    <property type="entry name" value="DoxX"/>
</dbReference>
<dbReference type="Pfam" id="PF07681">
    <property type="entry name" value="DoxX"/>
    <property type="match status" value="1"/>
</dbReference>
<feature type="transmembrane region" description="Helical" evidence="7">
    <location>
        <begin position="7"/>
        <end position="26"/>
    </location>
</feature>
<dbReference type="EMBL" id="JXLP01000005">
    <property type="protein sequence ID" value="KIL78976.1"/>
    <property type="molecule type" value="Genomic_DNA"/>
</dbReference>
<evidence type="ECO:0000256" key="3">
    <source>
        <dbReference type="ARBA" id="ARBA00022475"/>
    </source>
</evidence>